<sequence>MSIVQAEKVVVNTPPVDGLPSLKMVVNRYTRTPSARIDPSCGNISLILFHGLGQTKEQWEPVLADLWDEAEGNADFARCYRISEAWTPEWPSHGESATLNKPVLTKENIQGISVTVWARGISAFLMQGYLKNKQVIAVGFSIGTLAMFNGLGPIFFAEKSPPVIGLVVVEPLMFDRETSSPDHPRSNMIVKMMKKGIMSQAENWPNQEAARRYLTKQLPWSQWEQSVFESYMCHGLENYEVNGKQGVKLICSRAEEASTYGRYQESWDALSMLEQLSSIIPIHVVFGSKDKLIPREWKACVIDTSKGRKVVGVHQIEASHMVPAEKPADFAKLVSQLIRDIICSPLSKL</sequence>
<evidence type="ECO:0000313" key="2">
    <source>
        <dbReference type="Proteomes" id="UP001163835"/>
    </source>
</evidence>
<gene>
    <name evidence="1" type="ORF">F5876DRAFT_78648</name>
</gene>
<evidence type="ECO:0000313" key="1">
    <source>
        <dbReference type="EMBL" id="KAJ3808527.1"/>
    </source>
</evidence>
<name>A0ACC1TUZ2_9AGAR</name>
<accession>A0ACC1TUZ2</accession>
<keyword evidence="2" id="KW-1185">Reference proteome</keyword>
<protein>
    <submittedName>
        <fullName evidence="1">Alpha/beta hydrolase fold-1</fullName>
    </submittedName>
</protein>
<reference evidence="1" key="1">
    <citation type="submission" date="2022-09" db="EMBL/GenBank/DDBJ databases">
        <title>A Global Phylogenomic Analysis of the Shiitake Genus Lentinula.</title>
        <authorList>
            <consortium name="DOE Joint Genome Institute"/>
            <person name="Sierra-Patev S."/>
            <person name="Min B."/>
            <person name="Naranjo-Ortiz M."/>
            <person name="Looney B."/>
            <person name="Konkel Z."/>
            <person name="Slot J.C."/>
            <person name="Sakamoto Y."/>
            <person name="Steenwyk J.L."/>
            <person name="Rokas A."/>
            <person name="Carro J."/>
            <person name="Camarero S."/>
            <person name="Ferreira P."/>
            <person name="Molpeceres G."/>
            <person name="Ruiz-Duenas F.J."/>
            <person name="Serrano A."/>
            <person name="Henrissat B."/>
            <person name="Drula E."/>
            <person name="Hughes K.W."/>
            <person name="Mata J.L."/>
            <person name="Ishikawa N.K."/>
            <person name="Vargas-Isla R."/>
            <person name="Ushijima S."/>
            <person name="Smith C.A."/>
            <person name="Ahrendt S."/>
            <person name="Andreopoulos W."/>
            <person name="He G."/>
            <person name="Labutti K."/>
            <person name="Lipzen A."/>
            <person name="Ng V."/>
            <person name="Riley R."/>
            <person name="Sandor L."/>
            <person name="Barry K."/>
            <person name="Martinez A.T."/>
            <person name="Xiao Y."/>
            <person name="Gibbons J.G."/>
            <person name="Terashima K."/>
            <person name="Grigoriev I.V."/>
            <person name="Hibbett D.S."/>
        </authorList>
    </citation>
    <scope>NUCLEOTIDE SEQUENCE</scope>
    <source>
        <strain evidence="1">TMI1499</strain>
    </source>
</reference>
<organism evidence="1 2">
    <name type="scientific">Lentinula aff. lateritia</name>
    <dbReference type="NCBI Taxonomy" id="2804960"/>
    <lineage>
        <taxon>Eukaryota</taxon>
        <taxon>Fungi</taxon>
        <taxon>Dikarya</taxon>
        <taxon>Basidiomycota</taxon>
        <taxon>Agaricomycotina</taxon>
        <taxon>Agaricomycetes</taxon>
        <taxon>Agaricomycetidae</taxon>
        <taxon>Agaricales</taxon>
        <taxon>Marasmiineae</taxon>
        <taxon>Omphalotaceae</taxon>
        <taxon>Lentinula</taxon>
    </lineage>
</organism>
<dbReference type="EMBL" id="MU795216">
    <property type="protein sequence ID" value="KAJ3808527.1"/>
    <property type="molecule type" value="Genomic_DNA"/>
</dbReference>
<keyword evidence="1" id="KW-0378">Hydrolase</keyword>
<comment type="caution">
    <text evidence="1">The sequence shown here is derived from an EMBL/GenBank/DDBJ whole genome shotgun (WGS) entry which is preliminary data.</text>
</comment>
<proteinExistence type="predicted"/>
<dbReference type="Proteomes" id="UP001163835">
    <property type="component" value="Unassembled WGS sequence"/>
</dbReference>